<evidence type="ECO:0000256" key="2">
    <source>
        <dbReference type="ARBA" id="ARBA00022691"/>
    </source>
</evidence>
<evidence type="ECO:0000313" key="5">
    <source>
        <dbReference type="Proteomes" id="UP000264820"/>
    </source>
</evidence>
<keyword evidence="3" id="KW-1133">Transmembrane helix</keyword>
<accession>A0A3Q2XD43</accession>
<dbReference type="GO" id="GO:0008168">
    <property type="term" value="F:methyltransferase activity"/>
    <property type="evidence" value="ECO:0007669"/>
    <property type="project" value="UniProtKB-KW"/>
</dbReference>
<evidence type="ECO:0000313" key="4">
    <source>
        <dbReference type="Ensembl" id="ENSHCOP00000002250.1"/>
    </source>
</evidence>
<name>A0A3Q2XD43_HIPCM</name>
<feature type="transmembrane region" description="Helical" evidence="3">
    <location>
        <begin position="174"/>
        <end position="192"/>
    </location>
</feature>
<dbReference type="Gene3D" id="3.40.50.150">
    <property type="entry name" value="Vaccinia Virus protein VP39"/>
    <property type="match status" value="1"/>
</dbReference>
<proteinExistence type="predicted"/>
<keyword evidence="3" id="KW-0472">Membrane</keyword>
<dbReference type="GeneTree" id="ENSGT00940000156596"/>
<keyword evidence="2" id="KW-0949">S-adenosyl-L-methionine</keyword>
<keyword evidence="5" id="KW-1185">Reference proteome</keyword>
<dbReference type="PANTHER" id="PTHR14614">
    <property type="entry name" value="HEPATOCELLULAR CARCINOMA-ASSOCIATED ANTIGEN"/>
    <property type="match status" value="1"/>
</dbReference>
<dbReference type="Pfam" id="PF10294">
    <property type="entry name" value="Methyltransf_16"/>
    <property type="match status" value="1"/>
</dbReference>
<dbReference type="Proteomes" id="UP000264820">
    <property type="component" value="Unplaced"/>
</dbReference>
<organism evidence="4 5">
    <name type="scientific">Hippocampus comes</name>
    <name type="common">Tiger tail seahorse</name>
    <dbReference type="NCBI Taxonomy" id="109280"/>
    <lineage>
        <taxon>Eukaryota</taxon>
        <taxon>Metazoa</taxon>
        <taxon>Chordata</taxon>
        <taxon>Craniata</taxon>
        <taxon>Vertebrata</taxon>
        <taxon>Euteleostomi</taxon>
        <taxon>Actinopterygii</taxon>
        <taxon>Neopterygii</taxon>
        <taxon>Teleostei</taxon>
        <taxon>Neoteleostei</taxon>
        <taxon>Acanthomorphata</taxon>
        <taxon>Syngnathiaria</taxon>
        <taxon>Syngnathiformes</taxon>
        <taxon>Syngnathoidei</taxon>
        <taxon>Syngnathidae</taxon>
        <taxon>Hippocampus</taxon>
    </lineage>
</organism>
<keyword evidence="3" id="KW-0812">Transmembrane</keyword>
<dbReference type="Ensembl" id="ENSHCOT00000010729.1">
    <property type="protein sequence ID" value="ENSHCOP00000002250.1"/>
    <property type="gene ID" value="ENSHCOG00000003367.1"/>
</dbReference>
<dbReference type="GO" id="GO:0032259">
    <property type="term" value="P:methylation"/>
    <property type="evidence" value="ECO:0007669"/>
    <property type="project" value="UniProtKB-KW"/>
</dbReference>
<feature type="transmembrane region" description="Helical" evidence="3">
    <location>
        <begin position="58"/>
        <end position="82"/>
    </location>
</feature>
<reference evidence="4" key="2">
    <citation type="submission" date="2025-09" db="UniProtKB">
        <authorList>
            <consortium name="Ensembl"/>
        </authorList>
    </citation>
    <scope>IDENTIFICATION</scope>
</reference>
<evidence type="ECO:0000256" key="1">
    <source>
        <dbReference type="ARBA" id="ARBA00022603"/>
    </source>
</evidence>
<dbReference type="SUPFAM" id="SSF53335">
    <property type="entry name" value="S-adenosyl-L-methionine-dependent methyltransferases"/>
    <property type="match status" value="1"/>
</dbReference>
<reference evidence="4" key="1">
    <citation type="submission" date="2025-08" db="UniProtKB">
        <authorList>
            <consortium name="Ensembl"/>
        </authorList>
    </citation>
    <scope>IDENTIFICATION</scope>
</reference>
<dbReference type="AlphaFoldDB" id="A0A3Q2XD43"/>
<dbReference type="InterPro" id="IPR029063">
    <property type="entry name" value="SAM-dependent_MTases_sf"/>
</dbReference>
<dbReference type="PANTHER" id="PTHR14614:SF13">
    <property type="entry name" value="PROTEIN-LYSINE METHYLTRANSFERASE METTL21C"/>
    <property type="match status" value="1"/>
</dbReference>
<keyword evidence="1" id="KW-0489">Methyltransferase</keyword>
<evidence type="ECO:0000256" key="3">
    <source>
        <dbReference type="SAM" id="Phobius"/>
    </source>
</evidence>
<keyword evidence="1" id="KW-0808">Transferase</keyword>
<dbReference type="CDD" id="cd02440">
    <property type="entry name" value="AdoMet_MTases"/>
    <property type="match status" value="1"/>
</dbReference>
<sequence>MEEDEEQTEEMEMYNYVGQEIVIQEGFDSYAGMIWPGALALSQYLDSHRSQLNLMDKAVLEIGAGTGLLSIVASLLGAWVTATDLPDVLGNLTFNVSKNTRGRCRHTPQVAPLSWGYDLERTYPTAIYRYDYILAADVVYHHDFLDELLATLKHFCQPGTTLLLANKIRLDKCFFLKLFDYSVTVFLFILLFHRAH</sequence>
<dbReference type="InterPro" id="IPR019410">
    <property type="entry name" value="Methyltransf_16"/>
</dbReference>
<protein>
    <submittedName>
        <fullName evidence="4">Methyltransferase 21C, AARS1 lysine</fullName>
    </submittedName>
</protein>